<dbReference type="SUPFAM" id="SSF53756">
    <property type="entry name" value="UDP-Glycosyltransferase/glycogen phosphorylase"/>
    <property type="match status" value="1"/>
</dbReference>
<evidence type="ECO:0000256" key="5">
    <source>
        <dbReference type="ARBA" id="ARBA00022676"/>
    </source>
</evidence>
<evidence type="ECO:0000256" key="3">
    <source>
        <dbReference type="ARBA" id="ARBA00012420"/>
    </source>
</evidence>
<feature type="domain" description="Glycosyl transferase family 1" evidence="10">
    <location>
        <begin position="1845"/>
        <end position="1985"/>
    </location>
</feature>
<dbReference type="Proteomes" id="UP000054845">
    <property type="component" value="Unassembled WGS sequence"/>
</dbReference>
<reference evidence="15 16" key="1">
    <citation type="submission" date="2014-09" db="EMBL/GenBank/DDBJ databases">
        <authorList>
            <person name="Magalhaes I.L.F."/>
            <person name="Oliveira U."/>
            <person name="Santos F.R."/>
            <person name="Vidigal T.H.D.A."/>
            <person name="Brescovit A.D."/>
            <person name="Santos A.J."/>
        </authorList>
    </citation>
    <scope>NUCLEOTIDE SEQUENCE [LARGE SCALE GENOMIC DNA]</scope>
</reference>
<dbReference type="UniPathway" id="UPA00196"/>
<feature type="transmembrane region" description="Helical" evidence="9">
    <location>
        <begin position="2036"/>
        <end position="2061"/>
    </location>
</feature>
<comment type="function">
    <text evidence="1">Catalytic subunit in the complex catalyzing the transfer of N-acetylglucosamine from UDP-N-acetylglucosamine to phosphatidylinositol, the first step of GPI biosynthesis.</text>
</comment>
<keyword evidence="9" id="KW-0812">Transmembrane</keyword>
<comment type="pathway">
    <text evidence="2">Glycolipid biosynthesis; glycosylphosphatidylinositol-anchor biosynthesis.</text>
</comment>
<dbReference type="GO" id="GO:0000506">
    <property type="term" value="C:glycosylphosphatidylinositol-N-acetylglucosaminyltransferase (GPI-GnT) complex"/>
    <property type="evidence" value="ECO:0007669"/>
    <property type="project" value="InterPro"/>
</dbReference>
<proteinExistence type="predicted"/>
<dbReference type="InterPro" id="IPR056843">
    <property type="entry name" value="THADA-like_TPR"/>
</dbReference>
<dbReference type="InterPro" id="IPR011989">
    <property type="entry name" value="ARM-like"/>
</dbReference>
<dbReference type="InterPro" id="IPR019442">
    <property type="entry name" value="THADA/TRM732_DUF2428"/>
</dbReference>
<dbReference type="InterPro" id="IPR056842">
    <property type="entry name" value="THADA-like_TPR_C"/>
</dbReference>
<dbReference type="Pfam" id="PF25151">
    <property type="entry name" value="TPR_Trm732_C"/>
    <property type="match status" value="1"/>
</dbReference>
<keyword evidence="5 15" id="KW-0328">Glycosyltransferase</keyword>
<dbReference type="InterPro" id="IPR039507">
    <property type="entry name" value="PIG-A/GPI3"/>
</dbReference>
<evidence type="ECO:0000256" key="7">
    <source>
        <dbReference type="ARBA" id="ARBA00032160"/>
    </source>
</evidence>
<dbReference type="OrthoDB" id="734129at2759"/>
<evidence type="ECO:0000313" key="16">
    <source>
        <dbReference type="Proteomes" id="UP000054845"/>
    </source>
</evidence>
<evidence type="ECO:0000259" key="13">
    <source>
        <dbReference type="Pfam" id="PF25150"/>
    </source>
</evidence>
<dbReference type="PANTHER" id="PTHR45871">
    <property type="entry name" value="N-ACETYLGLUCOSAMINYL-PHOSPHATIDYLINOSITOL BIOSYNTHETIC PROTEIN"/>
    <property type="match status" value="1"/>
</dbReference>
<dbReference type="Gene3D" id="1.25.10.10">
    <property type="entry name" value="Leucine-rich Repeat Variant"/>
    <property type="match status" value="1"/>
</dbReference>
<evidence type="ECO:0000256" key="8">
    <source>
        <dbReference type="ARBA" id="ARBA00068617"/>
    </source>
</evidence>
<sequence>MSHNGLRSPKLPSIASVSSSQAKAIVQGIRDVYSLHSAEASSPRHKLVELLHASLELCINAVWSHDKGGAHIESGSIREGLECLTWSLQVAKHTIASTPSSTELFESDEQQKLAPVLWTCLGSTHRATSQSAAKLLAVIVDYLPSHCFLIDSFIERCVPLRGDRASLAALFIFAAHDAAWVLAKAPTLYGDLLVSGNSHLDASTSKKASIGKFLLQQLAVQHECDLSLSRLTQEAQWSRWCQSWKAPLAEALLTGSAAARKDMGIFHVTALLGVAPAALRVLLQHLNDTSAKKPYFLHTFLTVLKAAQSLGLAAVERSDGHGDNDGDNDALEVPSIILQDAAASSSPELQQLALSLAVDSRSRTGLFGEGELRVVRPFLAQSFSCTGPESRGIGQSTVTRMMARLQSSCFGATRDLNRIEALHPSDMSAALQRRREELSNGLKRSKDFLLWLAARSQHALYPGSPFYACSMALFFLDHLLALDTAASKDTVIASKAPKHLGESAFADFRFNLQLTTPQLARALLTCIDSTYPGIQAIAMDLLARFPAPIPGMETIDAAEGAILARAARLILGPREADSTAAASLSTLFLRVYVQRCLWSVRPISAFALDTLRLPSESRSKSAGHEVGRAELSVLFIDQHLELVSNLLDEAQAGQEALVQVAYNRPLHGALIALQSLFREASSDLQQNQTTSAAVFRRALFIIDRVWSITRTVLCNNAPEGPAASQPDHENARALALAGEEDDQTTEGTSPAYQALLSYCWRSMKEASLLLAQLVQLATNPDTTAADAPLSLEDLQDVGKRFVEWMTCVRHRGAFSTIAPSFAQTAASLRKLRKWPEASALPQHWLYSFVNLIEDSGKSLSTTRRSAGIGSAVLALLSAVPPEDHNTIEATMQRLVDLLKGSSASNIEAQTHAFNITRVLVDDAALSSRLASYNGNLLVIVVERFSSEHWGIRNAAMMLFSALMRRILPRRTPNLDAPEARVRFQVFFTRYPRLKAALEDQLGRLSRLTTPLENGTVSSSVGDSQSALYAILMLLSNLQVDNMQRGATLNADNFRTAVERCLSSPRWMLREVAAKAYSSCVASDEHVRAAARLLLTCSRGDQNHAHGSMLAAERLLITHEGRNPDDVASLHNALDQLVPLWLESNPCGPTQAAFMGVAFAFTIQLGPLESPKMTSFAIAMLAQGATPSHAGKQRAAGFPRLLQQCARFVAQELLSAGNTSQIRNSLLRNPSSDVRFVAIESLATSDDAAHLTDSVLADVLHILTNGAEEVWVQCAAGRLLSRWCLQNTGRHLPGSPGALARVSNIFTRAGAAEPLKEAALPALASLASGAAELPGPTASAAVADVCELVVPFSEERQALDLRIAAVRSLSLIQKALFSRQCPADDGTIAVSAQQSKAVFEARTALIRMLSDDDENIRDTAVDVFTNLVGSAADDDNLPTVDAIFDAAMRRARSLGMGSLASAERAWTWMEERYANTTLSSLWERWVWGHLLVSEDRLQHELHLSAASHSVLFAEEAPNLYRQVVHDLEIAARFASKCALPPESAGADALLEEQLAVLKRVSSVLASRRGGVSDEVEATTPAQYALALRSALASRAVQKSLARTGIHPRQTLLDHASALELRVAAQAGIGARLEAFAQQQVLQDHELSSLGSRLRIAMISDFFYPNIGGVEGHIYMLSQRLISRGHKVIVITHAYDPERTGVRYLTSGLKVYHIPFQVIARQDTLPQFFALFPVLRSILIRERIDIVHGHQALSSMAHEGILHARTLGVRACFTDHSLFGFADAASILTNKLLRFALSDVDHVICVSHVGKENTVLRAALDPRKVSVIPNAVVASQFTIGPTPSSRDGLTIVVLSRLMYRKGIDLLIASIPRICEKHPDVRFVIGGDGPKRIELEQMRERYLLHERVELSGGIRQGDVRDHLIRGQIFLNTSLTEAFGTSIIEAACAGLYVVSTSVGGVPEVLPPWMRVLAIPDEDDVVRAMDAAIEHVRSGKHDPAAHHEAIEKMYSWADVAERTERVYHTAIAAPFPDRLDRFQQYHAGGFVAGKIFCIIVAVDMLFLGLLEWLMPAQNIEKVADIVDEQEWRLGLGQDCPHHTGD</sequence>
<evidence type="ECO:0000313" key="15">
    <source>
        <dbReference type="EMBL" id="CEH16311.1"/>
    </source>
</evidence>
<dbReference type="PANTHER" id="PTHR45871:SF1">
    <property type="entry name" value="PHOSPHATIDYLINOSITOL N-ACETYLGLUCOSAMINYLTRANSFERASE SUBUNIT A"/>
    <property type="match status" value="1"/>
</dbReference>
<dbReference type="Pfam" id="PF00534">
    <property type="entry name" value="Glycos_transf_1"/>
    <property type="match status" value="1"/>
</dbReference>
<dbReference type="Gene3D" id="3.40.50.2000">
    <property type="entry name" value="Glycogen Phosphorylase B"/>
    <property type="match status" value="2"/>
</dbReference>
<dbReference type="GO" id="GO:0017176">
    <property type="term" value="F:phosphatidylinositol N-acetylglucosaminyltransferase activity"/>
    <property type="evidence" value="ECO:0007669"/>
    <property type="project" value="UniProtKB-EC"/>
</dbReference>
<dbReference type="GO" id="GO:0006506">
    <property type="term" value="P:GPI anchor biosynthetic process"/>
    <property type="evidence" value="ECO:0007669"/>
    <property type="project" value="UniProtKB-UniPathway"/>
</dbReference>
<accession>A0A0P1BJI5</accession>
<dbReference type="SUPFAM" id="SSF48371">
    <property type="entry name" value="ARM repeat"/>
    <property type="match status" value="1"/>
</dbReference>
<evidence type="ECO:0000259" key="10">
    <source>
        <dbReference type="Pfam" id="PF00534"/>
    </source>
</evidence>
<evidence type="ECO:0000259" key="14">
    <source>
        <dbReference type="Pfam" id="PF25151"/>
    </source>
</evidence>
<evidence type="ECO:0000256" key="4">
    <source>
        <dbReference type="ARBA" id="ARBA00022502"/>
    </source>
</evidence>
<dbReference type="InterPro" id="IPR016024">
    <property type="entry name" value="ARM-type_fold"/>
</dbReference>
<protein>
    <recommendedName>
        <fullName evidence="8">Phosphatidylinositol N-acetylglucosaminyltransferase GPI3 subunit</fullName>
        <ecNumber evidence="3">2.4.1.198</ecNumber>
    </recommendedName>
    <alternativeName>
        <fullName evidence="7">GlcNAc-PI synthesis protein</fullName>
    </alternativeName>
</protein>
<keyword evidence="4" id="KW-0337">GPI-anchor biosynthesis</keyword>
<keyword evidence="16" id="KW-1185">Reference proteome</keyword>
<dbReference type="InterPro" id="IPR001296">
    <property type="entry name" value="Glyco_trans_1"/>
</dbReference>
<dbReference type="Pfam" id="PF08288">
    <property type="entry name" value="PIGA"/>
    <property type="match status" value="1"/>
</dbReference>
<feature type="domain" description="PIGA GPI anchor biosynthesis" evidence="11">
    <location>
        <begin position="1691"/>
        <end position="1781"/>
    </location>
</feature>
<dbReference type="EC" id="2.4.1.198" evidence="3"/>
<feature type="domain" description="DUF2428" evidence="12">
    <location>
        <begin position="694"/>
        <end position="949"/>
    </location>
</feature>
<dbReference type="EMBL" id="CCYA01000278">
    <property type="protein sequence ID" value="CEH16311.1"/>
    <property type="molecule type" value="Genomic_DNA"/>
</dbReference>
<dbReference type="FunFam" id="3.40.50.2000:FF:000026">
    <property type="entry name" value="Phosphatidylinositol N-acetylglucosaminyltransferase subunit A"/>
    <property type="match status" value="1"/>
</dbReference>
<organism evidence="15 16">
    <name type="scientific">Ceraceosorus bombacis</name>
    <dbReference type="NCBI Taxonomy" id="401625"/>
    <lineage>
        <taxon>Eukaryota</taxon>
        <taxon>Fungi</taxon>
        <taxon>Dikarya</taxon>
        <taxon>Basidiomycota</taxon>
        <taxon>Ustilaginomycotina</taxon>
        <taxon>Exobasidiomycetes</taxon>
        <taxon>Ceraceosorales</taxon>
        <taxon>Ceraceosoraceae</taxon>
        <taxon>Ceraceosorus</taxon>
    </lineage>
</organism>
<keyword evidence="6 15" id="KW-0808">Transferase</keyword>
<evidence type="ECO:0000256" key="6">
    <source>
        <dbReference type="ARBA" id="ARBA00022679"/>
    </source>
</evidence>
<feature type="domain" description="tRNA (32-2'-O)-methyltransferase regulator THADA-like C-terminal TPR repeats region" evidence="14">
    <location>
        <begin position="952"/>
        <end position="1113"/>
    </location>
</feature>
<dbReference type="Pfam" id="PF25150">
    <property type="entry name" value="TPR_Trm732"/>
    <property type="match status" value="1"/>
</dbReference>
<dbReference type="Pfam" id="PF10350">
    <property type="entry name" value="DUF2428"/>
    <property type="match status" value="1"/>
</dbReference>
<evidence type="ECO:0000256" key="2">
    <source>
        <dbReference type="ARBA" id="ARBA00004687"/>
    </source>
</evidence>
<name>A0A0P1BJI5_9BASI</name>
<feature type="domain" description="tRNA (32-2'-O)-methyltransferase regulator THADA-like TPR repeats region" evidence="13">
    <location>
        <begin position="240"/>
        <end position="534"/>
    </location>
</feature>
<evidence type="ECO:0000256" key="1">
    <source>
        <dbReference type="ARBA" id="ARBA00003265"/>
    </source>
</evidence>
<evidence type="ECO:0000259" key="12">
    <source>
        <dbReference type="Pfam" id="PF10350"/>
    </source>
</evidence>
<keyword evidence="9" id="KW-1133">Transmembrane helix</keyword>
<keyword evidence="9" id="KW-0472">Membrane</keyword>
<dbReference type="InterPro" id="IPR013234">
    <property type="entry name" value="PIGA_GPI_anchor_biosynthesis"/>
</dbReference>
<dbReference type="STRING" id="401625.A0A0P1BJI5"/>
<evidence type="ECO:0000259" key="11">
    <source>
        <dbReference type="Pfam" id="PF08288"/>
    </source>
</evidence>
<dbReference type="CDD" id="cd03796">
    <property type="entry name" value="GT4_PIG-A-like"/>
    <property type="match status" value="1"/>
</dbReference>
<evidence type="ECO:0000256" key="9">
    <source>
        <dbReference type="SAM" id="Phobius"/>
    </source>
</evidence>